<keyword evidence="3" id="KW-1185">Reference proteome</keyword>
<reference evidence="2 3" key="1">
    <citation type="submission" date="2021-01" db="EMBL/GenBank/DDBJ databases">
        <title>Whole genome shotgun sequence of Catellatospora coxensis NBRC 107359.</title>
        <authorList>
            <person name="Komaki H."/>
            <person name="Tamura T."/>
        </authorList>
    </citation>
    <scope>NUCLEOTIDE SEQUENCE [LARGE SCALE GENOMIC DNA]</scope>
    <source>
        <strain evidence="2 3">NBRC 107359</strain>
    </source>
</reference>
<evidence type="ECO:0008006" key="4">
    <source>
        <dbReference type="Google" id="ProtNLM"/>
    </source>
</evidence>
<dbReference type="EMBL" id="BONI01000082">
    <property type="protein sequence ID" value="GIG10223.1"/>
    <property type="molecule type" value="Genomic_DNA"/>
</dbReference>
<evidence type="ECO:0000256" key="1">
    <source>
        <dbReference type="SAM" id="Phobius"/>
    </source>
</evidence>
<sequence length="106" mass="11350">MSYPRVPQPYGHQPQQPPQIAYVPPVSGRAIVAFLLAGFNVFFGWCLLGIPGLLGVFAAHQAMVDTRVGQRRGHGLAQAALFLGYPFGGLYLVVGVIALGNRVLGY</sequence>
<proteinExistence type="predicted"/>
<keyword evidence="1" id="KW-0812">Transmembrane</keyword>
<keyword evidence="1" id="KW-1133">Transmembrane helix</keyword>
<accession>A0A8J3KX03</accession>
<dbReference type="RefSeq" id="WP_203698070.1">
    <property type="nucleotide sequence ID" value="NZ_BAAALC010000003.1"/>
</dbReference>
<evidence type="ECO:0000313" key="3">
    <source>
        <dbReference type="Proteomes" id="UP000630887"/>
    </source>
</evidence>
<comment type="caution">
    <text evidence="2">The sequence shown here is derived from an EMBL/GenBank/DDBJ whole genome shotgun (WGS) entry which is preliminary data.</text>
</comment>
<keyword evidence="1" id="KW-0472">Membrane</keyword>
<protein>
    <recommendedName>
        <fullName evidence="4">DUF4190 domain-containing protein</fullName>
    </recommendedName>
</protein>
<evidence type="ECO:0000313" key="2">
    <source>
        <dbReference type="EMBL" id="GIG10223.1"/>
    </source>
</evidence>
<name>A0A8J3KX03_9ACTN</name>
<feature type="transmembrane region" description="Helical" evidence="1">
    <location>
        <begin position="31"/>
        <end position="58"/>
    </location>
</feature>
<dbReference type="Proteomes" id="UP000630887">
    <property type="component" value="Unassembled WGS sequence"/>
</dbReference>
<gene>
    <name evidence="2" type="ORF">Cco03nite_69230</name>
</gene>
<feature type="transmembrane region" description="Helical" evidence="1">
    <location>
        <begin position="79"/>
        <end position="100"/>
    </location>
</feature>
<dbReference type="AlphaFoldDB" id="A0A8J3KX03"/>
<organism evidence="2 3">
    <name type="scientific">Catellatospora coxensis</name>
    <dbReference type="NCBI Taxonomy" id="310354"/>
    <lineage>
        <taxon>Bacteria</taxon>
        <taxon>Bacillati</taxon>
        <taxon>Actinomycetota</taxon>
        <taxon>Actinomycetes</taxon>
        <taxon>Micromonosporales</taxon>
        <taxon>Micromonosporaceae</taxon>
        <taxon>Catellatospora</taxon>
    </lineage>
</organism>